<dbReference type="SUPFAM" id="SSF101489">
    <property type="entry name" value="Eukaryotic initiation factor 4f subunit eIF4g, eIF4e-binding domain"/>
    <property type="match status" value="1"/>
</dbReference>
<keyword evidence="11" id="KW-1185">Reference proteome</keyword>
<feature type="compositionally biased region" description="Low complexity" evidence="8">
    <location>
        <begin position="275"/>
        <end position="288"/>
    </location>
</feature>
<feature type="compositionally biased region" description="Low complexity" evidence="8">
    <location>
        <begin position="252"/>
        <end position="264"/>
    </location>
</feature>
<feature type="compositionally biased region" description="Acidic residues" evidence="8">
    <location>
        <begin position="1196"/>
        <end position="1217"/>
    </location>
</feature>
<feature type="region of interest" description="Disordered" evidence="8">
    <location>
        <begin position="461"/>
        <end position="585"/>
    </location>
</feature>
<evidence type="ECO:0000256" key="7">
    <source>
        <dbReference type="ARBA" id="ARBA00022917"/>
    </source>
</evidence>
<dbReference type="Gene3D" id="1.25.40.180">
    <property type="match status" value="2"/>
</dbReference>
<dbReference type="GO" id="GO:0010494">
    <property type="term" value="C:cytoplasmic stress granule"/>
    <property type="evidence" value="ECO:0007669"/>
    <property type="project" value="UniProtKB-ARBA"/>
</dbReference>
<feature type="region of interest" description="Disordered" evidence="8">
    <location>
        <begin position="1"/>
        <end position="64"/>
    </location>
</feature>
<comment type="similarity">
    <text evidence="2">Belongs to the eukaryotic initiation factor 4G family.</text>
</comment>
<feature type="compositionally biased region" description="Polar residues" evidence="8">
    <location>
        <begin position="178"/>
        <end position="187"/>
    </location>
</feature>
<proteinExistence type="inferred from homology"/>
<keyword evidence="4 10" id="KW-0396">Initiation factor</keyword>
<dbReference type="SUPFAM" id="SSF48371">
    <property type="entry name" value="ARM repeat"/>
    <property type="match status" value="1"/>
</dbReference>
<feature type="compositionally biased region" description="Low complexity" evidence="8">
    <location>
        <begin position="1071"/>
        <end position="1082"/>
    </location>
</feature>
<evidence type="ECO:0000256" key="8">
    <source>
        <dbReference type="SAM" id="MobiDB-lite"/>
    </source>
</evidence>
<evidence type="ECO:0000256" key="4">
    <source>
        <dbReference type="ARBA" id="ARBA00022540"/>
    </source>
</evidence>
<evidence type="ECO:0000256" key="3">
    <source>
        <dbReference type="ARBA" id="ARBA00022490"/>
    </source>
</evidence>
<evidence type="ECO:0000256" key="1">
    <source>
        <dbReference type="ARBA" id="ARBA00004496"/>
    </source>
</evidence>
<feature type="domain" description="MIF4G" evidence="9">
    <location>
        <begin position="795"/>
        <end position="1049"/>
    </location>
</feature>
<sequence length="1385" mass="147883">MTTTTSPAPPHPHNAAPTASAWNRDQSSAPRLANPSAHLNGSHPLPGNPHINGGGAPVNGAAPVAVGHSRKGSIMVGGDMDIKRGNLAFGTVDSSNGMLSSSPAAPSITGSHLADAVKAFGSVPADSADPDALKPPSRKPSNLASTVSPPPGQPAKKQPDIHAMFAGKPGQSMERRQSSGQNGQSMAPNGQGMGQPGPQFHQGQSQYRPTPSGMPNYNPFRPSPMQNPMARPGGGQASMMGYGSPQGQYMNYPGQQNFYPGYYPGQPPQQPQQPPSQQQQQQYGMPPQQWAPPNMAMSSPRGPIPQVQSPGPHPTGLPNGAAASPVMAPQMRPPTLSPHNGPSTPSRSMQPGAAFTPGASSFTPGANSFSMSGGASSFTPRQSKAIKIARPDGTEVDIKSVAVKPAVPATEEAAPVASPAASSTPAKKPYSLPVVVRLESEEQKAQRLKEEAAKEKIRAIEAQEEKERKERKERQAKEAEEKKAAEEKAKAQKEEEEAAAKKAEEEAAAKKAEEDAAREEKEKADKEAADKAAEAKQAETPAPSTPAPSSPSTATAGLPAKPVDVEVSSPAMTDRTEASQTNLSIARPIEDLSSISYPNAIQPPVSGFNDNAEPGKFRYDRDFLMQFMQLCKEKPEGLPALEDIGLEADTTSGFGTRGGRGGRAAAARGGPAGLGIGGIGRPVAQGMGAFGMGNFGSVRGTTSEQRYQNSLNQPRAPQGVRVPSSGGPHGLPAMAPSMSSRGGERRSGRGGPRQGRPPPPSFAQEPEVAPLAISQNSWVKARPTDKDESSPAFVERKVKSLLNKLTQEKFDSISKQIVEWANRSKNETDGMSLKLVIKQVFEKATDEAHWSEMYGRLCRTLLDDLDPEVTEVIDDKPLSGGVLFRKYLIGRCQMDFEAGWKARELAVTAAAAKSQEDKDRLAKNEADKEEGKETEAAMLSDEYYAAQKAKRRGLGLVQLVGELYKLEMISTKVIKTCLQTLLANVTDPDEEDIESTCKLLTTVGGQFEAQVPENMTPVMTRLNAILNLEGTSSRLRFMIMDIMDLQKHHWKSKKTQSSVMTIAQIHQQAAKEQAAKAAHAAQSTRESMSRGGSRAGRQRNDEWQNVQQPARLPQRPADMSNLGKISTSQTAPTFAGPSSVFSKRGKPAVATPPLSRQTSTANMFSALNDAAEPAAEAAPERKRLVLQPRSVPAPGEEADEAEAGEVEEGEEEEEEAEEAPKSSAGMSEEAAKTKVASDMKELWGEKDQGGSRNPDDIVEYFKALPEERQPLLSAQLIDEAFRLSKLKDADIIARGLKLSLEQNAATVEVLKKGIENHMVSLDDDAIDFPQAYKAIALFIRSLSLPDADITDLLSKVEVYGEPKITPTDKLNKALAAVDEEAKASA</sequence>
<comment type="subcellular location">
    <subcellularLocation>
        <location evidence="1">Cytoplasm</location>
    </subcellularLocation>
</comment>
<dbReference type="GO" id="GO:0003743">
    <property type="term" value="F:translation initiation factor activity"/>
    <property type="evidence" value="ECO:0007669"/>
    <property type="project" value="UniProtKB-KW"/>
</dbReference>
<keyword evidence="5" id="KW-0597">Phosphoprotein</keyword>
<feature type="compositionally biased region" description="Polar residues" evidence="8">
    <location>
        <begin position="358"/>
        <end position="382"/>
    </location>
</feature>
<dbReference type="Proteomes" id="UP001164286">
    <property type="component" value="Unassembled WGS sequence"/>
</dbReference>
<feature type="compositionally biased region" description="Polar residues" evidence="8">
    <location>
        <begin position="699"/>
        <end position="715"/>
    </location>
</feature>
<dbReference type="InterPro" id="IPR016024">
    <property type="entry name" value="ARM-type_fold"/>
</dbReference>
<dbReference type="SMART" id="SM00543">
    <property type="entry name" value="MIF4G"/>
    <property type="match status" value="1"/>
</dbReference>
<dbReference type="FunFam" id="1.25.40.180:FF:000020">
    <property type="entry name" value="Eukaryotic translation initiation factor subunit"/>
    <property type="match status" value="1"/>
</dbReference>
<feature type="region of interest" description="Disordered" evidence="8">
    <location>
        <begin position="773"/>
        <end position="792"/>
    </location>
</feature>
<keyword evidence="3" id="KW-0963">Cytoplasm</keyword>
<comment type="caution">
    <text evidence="10">The sequence shown here is derived from an EMBL/GenBank/DDBJ whole genome shotgun (WGS) entry which is preliminary data.</text>
</comment>
<dbReference type="InterPro" id="IPR036211">
    <property type="entry name" value="eIF4G_eIF4E-bd_sf"/>
</dbReference>
<keyword evidence="6" id="KW-0694">RNA-binding</keyword>
<feature type="compositionally biased region" description="Basic and acidic residues" evidence="8">
    <location>
        <begin position="461"/>
        <end position="537"/>
    </location>
</feature>
<dbReference type="GO" id="GO:0003729">
    <property type="term" value="F:mRNA binding"/>
    <property type="evidence" value="ECO:0007669"/>
    <property type="project" value="TreeGrafter"/>
</dbReference>
<name>A0AA38HD88_9TREE</name>
<dbReference type="Pfam" id="PF02854">
    <property type="entry name" value="MIF4G"/>
    <property type="match status" value="1"/>
</dbReference>
<dbReference type="RefSeq" id="XP_052949175.1">
    <property type="nucleotide sequence ID" value="XM_053087827.1"/>
</dbReference>
<feature type="compositionally biased region" description="Polar residues" evidence="8">
    <location>
        <begin position="1123"/>
        <end position="1132"/>
    </location>
</feature>
<dbReference type="Gene3D" id="1.20.970.30">
    <property type="entry name" value="eIF4G, eIF4E-binding domain"/>
    <property type="match status" value="1"/>
</dbReference>
<dbReference type="GeneID" id="77727032"/>
<feature type="compositionally biased region" description="Low complexity" evidence="8">
    <location>
        <begin position="196"/>
        <end position="206"/>
    </location>
</feature>
<reference evidence="10" key="1">
    <citation type="journal article" date="2022" name="G3 (Bethesda)">
        <title>High quality genome of the basidiomycete yeast Dioszegia hungarica PDD-24b-2 isolated from cloud water.</title>
        <authorList>
            <person name="Jarrige D."/>
            <person name="Haridas S."/>
            <person name="Bleykasten-Grosshans C."/>
            <person name="Joly M."/>
            <person name="Nadalig T."/>
            <person name="Sancelme M."/>
            <person name="Vuilleumier S."/>
            <person name="Grigoriev I.V."/>
            <person name="Amato P."/>
            <person name="Bringel F."/>
        </authorList>
    </citation>
    <scope>NUCLEOTIDE SEQUENCE</scope>
    <source>
        <strain evidence="10">PDD-24b-2</strain>
    </source>
</reference>
<dbReference type="GO" id="GO:0016281">
    <property type="term" value="C:eukaryotic translation initiation factor 4F complex"/>
    <property type="evidence" value="ECO:0007669"/>
    <property type="project" value="TreeGrafter"/>
</dbReference>
<organism evidence="10 11">
    <name type="scientific">Dioszegia hungarica</name>
    <dbReference type="NCBI Taxonomy" id="4972"/>
    <lineage>
        <taxon>Eukaryota</taxon>
        <taxon>Fungi</taxon>
        <taxon>Dikarya</taxon>
        <taxon>Basidiomycota</taxon>
        <taxon>Agaricomycotina</taxon>
        <taxon>Tremellomycetes</taxon>
        <taxon>Tremellales</taxon>
        <taxon>Bulleribasidiaceae</taxon>
        <taxon>Dioszegia</taxon>
    </lineage>
</organism>
<dbReference type="Pfam" id="PF12152">
    <property type="entry name" value="eIF_4G1"/>
    <property type="match status" value="1"/>
</dbReference>
<evidence type="ECO:0000256" key="5">
    <source>
        <dbReference type="ARBA" id="ARBA00022553"/>
    </source>
</evidence>
<feature type="region of interest" description="Disordered" evidence="8">
    <location>
        <begin position="408"/>
        <end position="429"/>
    </location>
</feature>
<evidence type="ECO:0000259" key="9">
    <source>
        <dbReference type="SMART" id="SM00543"/>
    </source>
</evidence>
<dbReference type="EMBL" id="JAKWFO010000001">
    <property type="protein sequence ID" value="KAI9639398.1"/>
    <property type="molecule type" value="Genomic_DNA"/>
</dbReference>
<evidence type="ECO:0000313" key="11">
    <source>
        <dbReference type="Proteomes" id="UP001164286"/>
    </source>
</evidence>
<feature type="compositionally biased region" description="Pro residues" evidence="8">
    <location>
        <begin position="265"/>
        <end position="274"/>
    </location>
</feature>
<dbReference type="InterPro" id="IPR003890">
    <property type="entry name" value="MIF4G-like_typ-3"/>
</dbReference>
<evidence type="ECO:0000256" key="2">
    <source>
        <dbReference type="ARBA" id="ARBA00005775"/>
    </source>
</evidence>
<feature type="compositionally biased region" description="Basic and acidic residues" evidence="8">
    <location>
        <begin position="782"/>
        <end position="792"/>
    </location>
</feature>
<keyword evidence="7" id="KW-0648">Protein biosynthesis</keyword>
<evidence type="ECO:0000313" key="10">
    <source>
        <dbReference type="EMBL" id="KAI9639398.1"/>
    </source>
</evidence>
<feature type="region of interest" description="Disordered" evidence="8">
    <location>
        <begin position="697"/>
        <end position="766"/>
    </location>
</feature>
<accession>A0AA38HD88</accession>
<feature type="region of interest" description="Disordered" evidence="8">
    <location>
        <begin position="125"/>
        <end position="391"/>
    </location>
</feature>
<protein>
    <submittedName>
        <fullName evidence="10">Eukaryotic initiation factor 4F subunit P130</fullName>
    </submittedName>
</protein>
<feature type="compositionally biased region" description="Polar residues" evidence="8">
    <location>
        <begin position="337"/>
        <end position="349"/>
    </location>
</feature>
<feature type="region of interest" description="Disordered" evidence="8">
    <location>
        <begin position="1071"/>
        <end position="1157"/>
    </location>
</feature>
<gene>
    <name evidence="10" type="ORF">MKK02DRAFT_29470</name>
</gene>
<evidence type="ECO:0000256" key="6">
    <source>
        <dbReference type="ARBA" id="ARBA00022884"/>
    </source>
</evidence>
<dbReference type="PANTHER" id="PTHR23253:SF9">
    <property type="entry name" value="EUKARYOTIC TRANSLATION INITIATION FACTOR 4 GAMMA 2"/>
    <property type="match status" value="1"/>
</dbReference>
<dbReference type="InterPro" id="IPR022745">
    <property type="entry name" value="eIF4G1_eIF4E-bd"/>
</dbReference>
<dbReference type="PANTHER" id="PTHR23253">
    <property type="entry name" value="EUKARYOTIC TRANSLATION INITIATION FACTOR 4 GAMMA"/>
    <property type="match status" value="1"/>
</dbReference>
<feature type="region of interest" description="Disordered" evidence="8">
    <location>
        <begin position="1171"/>
        <end position="1237"/>
    </location>
</feature>